<keyword evidence="16" id="KW-0496">Mitochondrion</keyword>
<dbReference type="GO" id="GO:0005634">
    <property type="term" value="C:nucleus"/>
    <property type="evidence" value="ECO:0007669"/>
    <property type="project" value="UniProtKB-SubCell"/>
</dbReference>
<feature type="compositionally biased region" description="Polar residues" evidence="24">
    <location>
        <begin position="311"/>
        <end position="323"/>
    </location>
</feature>
<dbReference type="Pfam" id="PF13691">
    <property type="entry name" value="Lactamase_B_4"/>
    <property type="match status" value="1"/>
</dbReference>
<keyword evidence="8" id="KW-0597">Phosphoprotein</keyword>
<keyword evidence="27" id="KW-1185">Reference proteome</keyword>
<evidence type="ECO:0000256" key="17">
    <source>
        <dbReference type="ARBA" id="ARBA00023242"/>
    </source>
</evidence>
<dbReference type="EMBL" id="JARAKH010000002">
    <property type="protein sequence ID" value="KAK8406698.1"/>
    <property type="molecule type" value="Genomic_DNA"/>
</dbReference>
<dbReference type="Gene3D" id="3.60.15.10">
    <property type="entry name" value="Ribonuclease Z/Hydroxyacylglutathione hydrolase-like"/>
    <property type="match status" value="3"/>
</dbReference>
<comment type="catalytic activity">
    <reaction evidence="1">
        <text>Endonucleolytic cleavage of RNA, removing extra 3' nucleotides from tRNA precursor, generating 3' termini of tRNAs. A 3'-hydroxy group is left at the tRNA terminus and a 5'-phosphoryl group is left at the trailer molecule.</text>
        <dbReference type="EC" id="3.1.26.11"/>
    </reaction>
</comment>
<dbReference type="EC" id="3.1.26.11" evidence="6"/>
<dbReference type="GO" id="GO:0046872">
    <property type="term" value="F:metal ion binding"/>
    <property type="evidence" value="ECO:0007669"/>
    <property type="project" value="UniProtKB-KW"/>
</dbReference>
<evidence type="ECO:0000256" key="11">
    <source>
        <dbReference type="ARBA" id="ARBA00022723"/>
    </source>
</evidence>
<feature type="region of interest" description="Disordered" evidence="24">
    <location>
        <begin position="297"/>
        <end position="323"/>
    </location>
</feature>
<dbReference type="CDD" id="cd07718">
    <property type="entry name" value="RNaseZ_ELAC1_ELAC2-C-term-like_MBL-fold"/>
    <property type="match status" value="1"/>
</dbReference>
<keyword evidence="9" id="KW-0819">tRNA processing</keyword>
<keyword evidence="15" id="KW-0809">Transit peptide</keyword>
<keyword evidence="11" id="KW-0479">Metal-binding</keyword>
<dbReference type="InterPro" id="IPR047151">
    <property type="entry name" value="RNZ2-like"/>
</dbReference>
<dbReference type="PANTHER" id="PTHR12553">
    <property type="entry name" value="ZINC PHOSPHODIESTERASE ELAC PROTEIN 2"/>
    <property type="match status" value="1"/>
</dbReference>
<reference evidence="26 27" key="1">
    <citation type="submission" date="2023-03" db="EMBL/GenBank/DDBJ databases">
        <title>High-quality genome of Scylla paramamosain provides insights in environmental adaptation.</title>
        <authorList>
            <person name="Zhang L."/>
        </authorList>
    </citation>
    <scope>NUCLEOTIDE SEQUENCE [LARGE SCALE GENOMIC DNA]</scope>
    <source>
        <strain evidence="26">LZ_2023a</strain>
        <tissue evidence="26">Muscle</tissue>
    </source>
</reference>
<keyword evidence="12" id="KW-0255">Endonuclease</keyword>
<evidence type="ECO:0000256" key="12">
    <source>
        <dbReference type="ARBA" id="ARBA00022759"/>
    </source>
</evidence>
<comment type="similarity">
    <text evidence="5">Belongs to the RNase Z family.</text>
</comment>
<evidence type="ECO:0000256" key="19">
    <source>
        <dbReference type="ARBA" id="ARBA00030729"/>
    </source>
</evidence>
<evidence type="ECO:0000256" key="5">
    <source>
        <dbReference type="ARBA" id="ARBA00007823"/>
    </source>
</evidence>
<organism evidence="26 27">
    <name type="scientific">Scylla paramamosain</name>
    <name type="common">Mud crab</name>
    <dbReference type="NCBI Taxonomy" id="85552"/>
    <lineage>
        <taxon>Eukaryota</taxon>
        <taxon>Metazoa</taxon>
        <taxon>Ecdysozoa</taxon>
        <taxon>Arthropoda</taxon>
        <taxon>Crustacea</taxon>
        <taxon>Multicrustacea</taxon>
        <taxon>Malacostraca</taxon>
        <taxon>Eumalacostraca</taxon>
        <taxon>Eucarida</taxon>
        <taxon>Decapoda</taxon>
        <taxon>Pleocyemata</taxon>
        <taxon>Brachyura</taxon>
        <taxon>Eubrachyura</taxon>
        <taxon>Portunoidea</taxon>
        <taxon>Portunidae</taxon>
        <taxon>Portuninae</taxon>
        <taxon>Scylla</taxon>
    </lineage>
</organism>
<evidence type="ECO:0000256" key="14">
    <source>
        <dbReference type="ARBA" id="ARBA00022833"/>
    </source>
</evidence>
<dbReference type="InterPro" id="IPR036866">
    <property type="entry name" value="RibonucZ/Hydroxyglut_hydro"/>
</dbReference>
<proteinExistence type="inferred from homology"/>
<dbReference type="AlphaFoldDB" id="A0AAW0V5B6"/>
<dbReference type="GO" id="GO:0042781">
    <property type="term" value="F:3'-tRNA processing endoribonuclease activity"/>
    <property type="evidence" value="ECO:0007669"/>
    <property type="project" value="UniProtKB-EC"/>
</dbReference>
<feature type="compositionally biased region" description="Polar residues" evidence="24">
    <location>
        <begin position="504"/>
        <end position="526"/>
    </location>
</feature>
<evidence type="ECO:0000256" key="20">
    <source>
        <dbReference type="ARBA" id="ARBA00032104"/>
    </source>
</evidence>
<gene>
    <name evidence="26" type="ORF">O3P69_007345</name>
</gene>
<dbReference type="GO" id="GO:0042645">
    <property type="term" value="C:mitochondrial nucleoid"/>
    <property type="evidence" value="ECO:0007669"/>
    <property type="project" value="UniProtKB-ARBA"/>
</dbReference>
<dbReference type="FunFam" id="3.60.15.10:FF:000014">
    <property type="entry name" value="Zinc phosphodiesterase ELAC protein 2"/>
    <property type="match status" value="1"/>
</dbReference>
<evidence type="ECO:0000256" key="13">
    <source>
        <dbReference type="ARBA" id="ARBA00022801"/>
    </source>
</evidence>
<protein>
    <recommendedName>
        <fullName evidence="7">Zinc phosphodiesterase ELAC protein 2</fullName>
        <ecNumber evidence="6">3.1.26.11</ecNumber>
    </recommendedName>
    <alternativeName>
        <fullName evidence="21">ElaC homolog protein 2</fullName>
    </alternativeName>
    <alternativeName>
        <fullName evidence="19">Ribonuclease Z 2</fullName>
    </alternativeName>
    <alternativeName>
        <fullName evidence="20">tRNA 3 endonuclease 2</fullName>
    </alternativeName>
    <alternativeName>
        <fullName evidence="18">tRNase Z 2</fullName>
    </alternativeName>
</protein>
<dbReference type="GO" id="GO:1990180">
    <property type="term" value="P:mitochondrial tRNA 3'-end processing"/>
    <property type="evidence" value="ECO:0007669"/>
    <property type="project" value="TreeGrafter"/>
</dbReference>
<name>A0AAW0V5B6_SCYPA</name>
<evidence type="ECO:0000256" key="10">
    <source>
        <dbReference type="ARBA" id="ARBA00022722"/>
    </source>
</evidence>
<comment type="caution">
    <text evidence="26">The sequence shown here is derived from an EMBL/GenBank/DDBJ whole genome shotgun (WGS) entry which is preliminary data.</text>
</comment>
<evidence type="ECO:0000256" key="4">
    <source>
        <dbReference type="ARBA" id="ARBA00004305"/>
    </source>
</evidence>
<dbReference type="PANTHER" id="PTHR12553:SF49">
    <property type="entry name" value="ZINC PHOSPHODIESTERASE ELAC PROTEIN 2"/>
    <property type="match status" value="1"/>
</dbReference>
<keyword evidence="13" id="KW-0378">Hydrolase</keyword>
<evidence type="ECO:0000256" key="6">
    <source>
        <dbReference type="ARBA" id="ARBA00012477"/>
    </source>
</evidence>
<evidence type="ECO:0000313" key="26">
    <source>
        <dbReference type="EMBL" id="KAK8406698.1"/>
    </source>
</evidence>
<accession>A0AAW0V5B6</accession>
<dbReference type="Pfam" id="PF23023">
    <property type="entry name" value="Anti-Pycsar_Apyc1"/>
    <property type="match status" value="1"/>
</dbReference>
<dbReference type="SUPFAM" id="SSF56281">
    <property type="entry name" value="Metallo-hydrolase/oxidoreductase"/>
    <property type="match status" value="2"/>
</dbReference>
<evidence type="ECO:0000256" key="16">
    <source>
        <dbReference type="ARBA" id="ARBA00023128"/>
    </source>
</evidence>
<evidence type="ECO:0000256" key="21">
    <source>
        <dbReference type="ARBA" id="ARBA00032616"/>
    </source>
</evidence>
<evidence type="ECO:0000256" key="9">
    <source>
        <dbReference type="ARBA" id="ARBA00022694"/>
    </source>
</evidence>
<evidence type="ECO:0000256" key="7">
    <source>
        <dbReference type="ARBA" id="ARBA00013357"/>
    </source>
</evidence>
<keyword evidence="17" id="KW-0539">Nucleus</keyword>
<evidence type="ECO:0000256" key="3">
    <source>
        <dbReference type="ARBA" id="ARBA00004123"/>
    </source>
</evidence>
<sequence>MGAIFNAYDRLEPIQEQDRSALRSSGCNTTRGGGEGGGSMWRQFSSCVWRGASCQWQICVKKTGVYCVLGVQSDVLCQQQQAVSLSFTATQCKSFKKSKQKLYDLILTMPKKVDLKGLQEQRLARKKKIRKYPPSTVYLQVLGSGAPGAPKALYVFTEHAKYLFNCGEGTQRLAHEHKVKLSTMEHILITHKSWENVGGLPGMLLTLQDTGVPFITLHGPPGIASLYYDTRHFLRFKDISIHYNHYEGNSGPSTDPLIIQAVPLWAKMEETISGDPSEKLESFQETNDEGEDLYAHEKSLPKKRSSPVEESFNNPTVKRQRQGESISCKNLSVAYICRPPPKAGALRLELCVKAGVPPGPQLGELKKGNDITLADGRIVKAADVTDPDDPGPVFIVVEAPSEAYLDSLLESPAFTQHQCSGGLDEDLAEVVVHFTPPEVVANPRYQEWMARFSPSTSHVILNDANSCMGSEAVHRIQYKLNLLNDNLFPLLGDNGIPKKEACSEGNTEESNNSDCKKTSTNNSKDTLQAPEKFANFQISGVGPTVQAATLLNYHIRPKKRFDRSNVLQLCPDTYIQECYEGEKFESAFLNVKEKLQSHYSDQAVNAGSLDYPYVTFLGTGSCIPNKTRNTSGILLELSHDKALLMDCGEGTYGQLVRLLGCTECEALLRRLVAVYVSHLHADHHIGLIRLLLARRRAFNATGISDAPKLLLLAPSRIMAYLTSYHENFEPILEDFIIIWNQNLLYNDFTLGKEDYRKLCSQLDMKDIRMTYVVHCPNSFGVAWTHANGWKIVYSGDTMPCKGLVDIGQDCDILIHEATMEDELEEDARIKTHCTTSQAIQVGKDMNAQHMLLTHFSQRYAKVPLMDDLPAQVGIAFDNMKVCFRDLPTLHLLYDVLVAMFSENYDEMLEKTAKKRLARQRLETAMSNITTNSITSEETTVKEINV</sequence>
<feature type="domain" description="tRNase Z endonuclease" evidence="25">
    <location>
        <begin position="152"/>
        <end position="199"/>
    </location>
</feature>
<comment type="function">
    <text evidence="22">Zinc phosphodiesterase, which displays mitochondrial tRNA 3'-processing endonuclease activity. Involved in tRNA maturation, by removing a 3'-trailer from precursor tRNA. Associates with mitochondrial DNA complexes at the nucleoids to initiate RNA processing and ribosome assembly.</text>
</comment>
<evidence type="ECO:0000256" key="15">
    <source>
        <dbReference type="ARBA" id="ARBA00022946"/>
    </source>
</evidence>
<evidence type="ECO:0000256" key="18">
    <source>
        <dbReference type="ARBA" id="ARBA00030689"/>
    </source>
</evidence>
<comment type="subunit">
    <text evidence="23">Homodimer. Interacts with PTCD1.</text>
</comment>
<comment type="cofactor">
    <cofactor evidence="2">
        <name>Zn(2+)</name>
        <dbReference type="ChEBI" id="CHEBI:29105"/>
    </cofactor>
</comment>
<evidence type="ECO:0000313" key="27">
    <source>
        <dbReference type="Proteomes" id="UP001487740"/>
    </source>
</evidence>
<dbReference type="InterPro" id="IPR027794">
    <property type="entry name" value="tRNase_Z_dom"/>
</dbReference>
<feature type="region of interest" description="Disordered" evidence="24">
    <location>
        <begin position="501"/>
        <end position="526"/>
    </location>
</feature>
<evidence type="ECO:0000256" key="22">
    <source>
        <dbReference type="ARBA" id="ARBA00046098"/>
    </source>
</evidence>
<keyword evidence="10" id="KW-0540">Nuclease</keyword>
<evidence type="ECO:0000256" key="23">
    <source>
        <dbReference type="ARBA" id="ARBA00047136"/>
    </source>
</evidence>
<evidence type="ECO:0000256" key="8">
    <source>
        <dbReference type="ARBA" id="ARBA00022553"/>
    </source>
</evidence>
<evidence type="ECO:0000256" key="24">
    <source>
        <dbReference type="SAM" id="MobiDB-lite"/>
    </source>
</evidence>
<evidence type="ECO:0000259" key="25">
    <source>
        <dbReference type="Pfam" id="PF13691"/>
    </source>
</evidence>
<evidence type="ECO:0000256" key="2">
    <source>
        <dbReference type="ARBA" id="ARBA00001947"/>
    </source>
</evidence>
<comment type="subcellular location">
    <subcellularLocation>
        <location evidence="4">Mitochondrion matrix</location>
    </subcellularLocation>
    <subcellularLocation>
        <location evidence="3">Nucleus</location>
    </subcellularLocation>
</comment>
<dbReference type="Proteomes" id="UP001487740">
    <property type="component" value="Unassembled WGS sequence"/>
</dbReference>
<keyword evidence="14" id="KW-0862">Zinc</keyword>
<evidence type="ECO:0000256" key="1">
    <source>
        <dbReference type="ARBA" id="ARBA00000402"/>
    </source>
</evidence>